<evidence type="ECO:0000313" key="8">
    <source>
        <dbReference type="EMBL" id="KAB0286703.1"/>
    </source>
</evidence>
<dbReference type="SUPFAM" id="SSF50331">
    <property type="entry name" value="MOP-like"/>
    <property type="match status" value="1"/>
</dbReference>
<dbReference type="PANTHER" id="PTHR43875">
    <property type="entry name" value="MALTODEXTRIN IMPORT ATP-BINDING PROTEIN MSMX"/>
    <property type="match status" value="1"/>
</dbReference>
<evidence type="ECO:0000256" key="6">
    <source>
        <dbReference type="ARBA" id="ARBA00023136"/>
    </source>
</evidence>
<evidence type="ECO:0000256" key="1">
    <source>
        <dbReference type="ARBA" id="ARBA00022448"/>
    </source>
</evidence>
<keyword evidence="3" id="KW-0762">Sugar transport</keyword>
<evidence type="ECO:0000256" key="2">
    <source>
        <dbReference type="ARBA" id="ARBA00022475"/>
    </source>
</evidence>
<dbReference type="PROSITE" id="PS50893">
    <property type="entry name" value="ABC_TRANSPORTER_2"/>
    <property type="match status" value="1"/>
</dbReference>
<dbReference type="GO" id="GO:0015423">
    <property type="term" value="F:ABC-type maltose transporter activity"/>
    <property type="evidence" value="ECO:0007669"/>
    <property type="project" value="TreeGrafter"/>
</dbReference>
<comment type="caution">
    <text evidence="8">The sequence shown here is derived from an EMBL/GenBank/DDBJ whole genome shotgun (WGS) entry which is preliminary data.</text>
</comment>
<dbReference type="InterPro" id="IPR008995">
    <property type="entry name" value="Mo/tungstate-bd_C_term_dom"/>
</dbReference>
<evidence type="ECO:0000313" key="9">
    <source>
        <dbReference type="Proteomes" id="UP000326789"/>
    </source>
</evidence>
<proteinExistence type="predicted"/>
<keyword evidence="6" id="KW-0472">Membrane</keyword>
<keyword evidence="2" id="KW-1003">Cell membrane</keyword>
<protein>
    <submittedName>
        <fullName evidence="8">sn-glycerol-3-phosphate ABC transporter ATP-binding protein UgpC</fullName>
    </submittedName>
</protein>
<accession>A0A5N3QX44</accession>
<dbReference type="PANTHER" id="PTHR43875:SF3">
    <property type="entry name" value="MALTOSE_MALTODEXTRIN IMPORT ATP-BINDING PROTEIN MALK"/>
    <property type="match status" value="1"/>
</dbReference>
<dbReference type="Gene3D" id="2.40.50.100">
    <property type="match status" value="1"/>
</dbReference>
<dbReference type="GO" id="GO:0055052">
    <property type="term" value="C:ATP-binding cassette (ABC) transporter complex, substrate-binding subunit-containing"/>
    <property type="evidence" value="ECO:0007669"/>
    <property type="project" value="TreeGrafter"/>
</dbReference>
<dbReference type="EMBL" id="VWSE01000008">
    <property type="protein sequence ID" value="KAB0286703.1"/>
    <property type="molecule type" value="Genomic_DNA"/>
</dbReference>
<name>A0A5N3QX44_9VIBR</name>
<dbReference type="InterPro" id="IPR015855">
    <property type="entry name" value="ABC_transpr_MalK-like"/>
</dbReference>
<dbReference type="Pfam" id="PF08402">
    <property type="entry name" value="TOBE_2"/>
    <property type="match status" value="1"/>
</dbReference>
<dbReference type="InterPro" id="IPR003439">
    <property type="entry name" value="ABC_transporter-like_ATP-bd"/>
</dbReference>
<reference evidence="8 9" key="1">
    <citation type="submission" date="2019-09" db="EMBL/GenBank/DDBJ databases">
        <title>Whole genome sequence of Vibrio fortis.</title>
        <authorList>
            <person name="Das S.K."/>
        </authorList>
    </citation>
    <scope>NUCLEOTIDE SEQUENCE [LARGE SCALE GENOMIC DNA]</scope>
    <source>
        <strain evidence="8 9">AN60</strain>
    </source>
</reference>
<gene>
    <name evidence="8" type="primary">ugpC</name>
    <name evidence="8" type="ORF">F2P58_18825</name>
</gene>
<dbReference type="Pfam" id="PF00005">
    <property type="entry name" value="ABC_tran"/>
    <property type="match status" value="1"/>
</dbReference>
<evidence type="ECO:0000256" key="3">
    <source>
        <dbReference type="ARBA" id="ARBA00022597"/>
    </source>
</evidence>
<dbReference type="AlphaFoldDB" id="A0A5N3QX44"/>
<organism evidence="8 9">
    <name type="scientific">Vibrio fortis</name>
    <dbReference type="NCBI Taxonomy" id="212667"/>
    <lineage>
        <taxon>Bacteria</taxon>
        <taxon>Pseudomonadati</taxon>
        <taxon>Pseudomonadota</taxon>
        <taxon>Gammaproteobacteria</taxon>
        <taxon>Vibrionales</taxon>
        <taxon>Vibrionaceae</taxon>
        <taxon>Vibrio</taxon>
    </lineage>
</organism>
<dbReference type="InterPro" id="IPR017871">
    <property type="entry name" value="ABC_transporter-like_CS"/>
</dbReference>
<dbReference type="InterPro" id="IPR013611">
    <property type="entry name" value="Transp-assoc_OB_typ2"/>
</dbReference>
<dbReference type="InterPro" id="IPR027417">
    <property type="entry name" value="P-loop_NTPase"/>
</dbReference>
<dbReference type="GO" id="GO:0005524">
    <property type="term" value="F:ATP binding"/>
    <property type="evidence" value="ECO:0007669"/>
    <property type="project" value="UniProtKB-KW"/>
</dbReference>
<dbReference type="CDD" id="cd03301">
    <property type="entry name" value="ABC_MalK_N"/>
    <property type="match status" value="1"/>
</dbReference>
<dbReference type="InterPro" id="IPR047641">
    <property type="entry name" value="ABC_transpr_MalK/UgpC-like"/>
</dbReference>
<feature type="domain" description="ABC transporter" evidence="7">
    <location>
        <begin position="4"/>
        <end position="236"/>
    </location>
</feature>
<dbReference type="FunFam" id="3.40.50.300:FF:000042">
    <property type="entry name" value="Maltose/maltodextrin ABC transporter, ATP-binding protein"/>
    <property type="match status" value="1"/>
</dbReference>
<keyword evidence="5 8" id="KW-0067">ATP-binding</keyword>
<dbReference type="RefSeq" id="WP_150871887.1">
    <property type="nucleotide sequence ID" value="NZ_VWSE01000008.1"/>
</dbReference>
<evidence type="ECO:0000256" key="4">
    <source>
        <dbReference type="ARBA" id="ARBA00022741"/>
    </source>
</evidence>
<evidence type="ECO:0000259" key="7">
    <source>
        <dbReference type="PROSITE" id="PS50893"/>
    </source>
</evidence>
<keyword evidence="4" id="KW-0547">Nucleotide-binding</keyword>
<dbReference type="InterPro" id="IPR012340">
    <property type="entry name" value="NA-bd_OB-fold"/>
</dbReference>
<dbReference type="Gene3D" id="2.40.50.140">
    <property type="entry name" value="Nucleic acid-binding proteins"/>
    <property type="match status" value="1"/>
</dbReference>
<dbReference type="Gene3D" id="3.40.50.300">
    <property type="entry name" value="P-loop containing nucleotide triphosphate hydrolases"/>
    <property type="match status" value="1"/>
</dbReference>
<keyword evidence="1" id="KW-0813">Transport</keyword>
<dbReference type="GO" id="GO:1990060">
    <property type="term" value="C:maltose transport complex"/>
    <property type="evidence" value="ECO:0007669"/>
    <property type="project" value="TreeGrafter"/>
</dbReference>
<sequence length="378" mass="41517">MARLELKNINKIYPDGAHIIKDANLVIEDGEFTVFVGPSGCGKSTMLRMVAGLEEISSGEMCLDGEVVNNLSPTDRGIGMVFQSYALYPHMTVEENIAFGLKLAKKLSADEIKKAVKDVGEMLELTNLMKQKPSQLSGGQRQRVAIGRAIVRNPKLFLLDEPLSNLDASLRVRMRLQLAEYHQKLKSTVIYVTHDQVEAMTLADKIVVLRDGAIEQVGSPLDLYYFPKTLFVAGFIGSPKMNLLPATLISACEEKAHVEVGDYKFEAEVNAQGATQGALMTLGIRPEDIHLDEKGVGVIVEGLERLGTESLLYTTLVRGGQEVLVRVPGTVHVEVGQRLNIRIPAEKCHLFDSKGKAYERGHTLNDLITLPPQVQQAS</sequence>
<dbReference type="SUPFAM" id="SSF52540">
    <property type="entry name" value="P-loop containing nucleoside triphosphate hydrolases"/>
    <property type="match status" value="1"/>
</dbReference>
<dbReference type="PROSITE" id="PS00211">
    <property type="entry name" value="ABC_TRANSPORTER_1"/>
    <property type="match status" value="1"/>
</dbReference>
<dbReference type="InterPro" id="IPR003593">
    <property type="entry name" value="AAA+_ATPase"/>
</dbReference>
<dbReference type="Proteomes" id="UP000326789">
    <property type="component" value="Unassembled WGS sequence"/>
</dbReference>
<evidence type="ECO:0000256" key="5">
    <source>
        <dbReference type="ARBA" id="ARBA00022840"/>
    </source>
</evidence>
<dbReference type="GO" id="GO:0016887">
    <property type="term" value="F:ATP hydrolysis activity"/>
    <property type="evidence" value="ECO:0007669"/>
    <property type="project" value="InterPro"/>
</dbReference>
<dbReference type="NCBIfam" id="NF008653">
    <property type="entry name" value="PRK11650.1"/>
    <property type="match status" value="1"/>
</dbReference>
<dbReference type="SMART" id="SM00382">
    <property type="entry name" value="AAA"/>
    <property type="match status" value="1"/>
</dbReference>